<feature type="domain" description="Glycosyltransferase subfamily 4-like N-terminal" evidence="2">
    <location>
        <begin position="40"/>
        <end position="161"/>
    </location>
</feature>
<evidence type="ECO:0000313" key="4">
    <source>
        <dbReference type="Proteomes" id="UP000502260"/>
    </source>
</evidence>
<dbReference type="SUPFAM" id="SSF53756">
    <property type="entry name" value="UDP-Glycosyltransferase/glycogen phosphorylase"/>
    <property type="match status" value="1"/>
</dbReference>
<dbReference type="CDD" id="cd03801">
    <property type="entry name" value="GT4_PimA-like"/>
    <property type="match status" value="1"/>
</dbReference>
<evidence type="ECO:0008006" key="5">
    <source>
        <dbReference type="Google" id="ProtNLM"/>
    </source>
</evidence>
<protein>
    <recommendedName>
        <fullName evidence="5">Glycosyl transferase family 1</fullName>
    </recommendedName>
</protein>
<feature type="domain" description="Glycosyl transferase family 1" evidence="1">
    <location>
        <begin position="175"/>
        <end position="331"/>
    </location>
</feature>
<dbReference type="PANTHER" id="PTHR45947:SF3">
    <property type="entry name" value="SULFOQUINOVOSYL TRANSFERASE SQD2"/>
    <property type="match status" value="1"/>
</dbReference>
<name>A0A6F8VEW2_9PROT</name>
<dbReference type="InterPro" id="IPR028098">
    <property type="entry name" value="Glyco_trans_4-like_N"/>
</dbReference>
<dbReference type="KEGG" id="slac:SKTS_32390"/>
<accession>A0A6F8VEW2</accession>
<evidence type="ECO:0000259" key="2">
    <source>
        <dbReference type="Pfam" id="PF13439"/>
    </source>
</evidence>
<dbReference type="InterPro" id="IPR050194">
    <property type="entry name" value="Glycosyltransferase_grp1"/>
</dbReference>
<sequence>MAPHTPGAKTRETMSGLTVVRFRYFFEWGETLAYQGGILANLRSNRLRYLLVPLFIISQLIVLMRLSAREKPDIVHAHWLIPQGLVAVAAGLFSRRRTALLCTAHGSDLYSLRGQLLSALKRAVMLRSDRVTVVSGAMKSYAISLGAEPDSISVISMGVDMADTFTPATHTMRRNNELLFVGKLTAQKGIESLVRAMPRIVKTHPDTILSIAGKGPDEKSLRALAEALEIAKNVNFLGAIPNEKLPELYRRATALVFPSTTEEGFGLVCVEAMACECPVIASDLPAVREILQDGETGLLFKPNDSDKLAAKILTLLAEPALRQSMGRAARDSVSQRFDWKVTVQRYDDLLNGLLTS</sequence>
<dbReference type="Proteomes" id="UP000502260">
    <property type="component" value="Chromosome"/>
</dbReference>
<dbReference type="Pfam" id="PF13439">
    <property type="entry name" value="Glyco_transf_4"/>
    <property type="match status" value="1"/>
</dbReference>
<dbReference type="Pfam" id="PF00534">
    <property type="entry name" value="Glycos_transf_1"/>
    <property type="match status" value="1"/>
</dbReference>
<organism evidence="3 4">
    <name type="scientific">Sulfurimicrobium lacus</name>
    <dbReference type="NCBI Taxonomy" id="2715678"/>
    <lineage>
        <taxon>Bacteria</taxon>
        <taxon>Pseudomonadati</taxon>
        <taxon>Pseudomonadota</taxon>
        <taxon>Betaproteobacteria</taxon>
        <taxon>Nitrosomonadales</taxon>
        <taxon>Sulfuricellaceae</taxon>
        <taxon>Sulfurimicrobium</taxon>
    </lineage>
</organism>
<dbReference type="PANTHER" id="PTHR45947">
    <property type="entry name" value="SULFOQUINOVOSYL TRANSFERASE SQD2"/>
    <property type="match status" value="1"/>
</dbReference>
<dbReference type="InterPro" id="IPR001296">
    <property type="entry name" value="Glyco_trans_1"/>
</dbReference>
<keyword evidence="4" id="KW-1185">Reference proteome</keyword>
<proteinExistence type="predicted"/>
<reference evidence="4" key="1">
    <citation type="submission" date="2020-03" db="EMBL/GenBank/DDBJ databases">
        <title>Complete genome sequence of sulfur-oxidizing bacterium skT11.</title>
        <authorList>
            <person name="Kanda M."/>
            <person name="Kojima H."/>
            <person name="Fukui M."/>
        </authorList>
    </citation>
    <scope>NUCLEOTIDE SEQUENCE [LARGE SCALE GENOMIC DNA]</scope>
    <source>
        <strain evidence="4">skT11</strain>
    </source>
</reference>
<dbReference type="EMBL" id="AP022853">
    <property type="protein sequence ID" value="BCB28353.1"/>
    <property type="molecule type" value="Genomic_DNA"/>
</dbReference>
<evidence type="ECO:0000313" key="3">
    <source>
        <dbReference type="EMBL" id="BCB28353.1"/>
    </source>
</evidence>
<dbReference type="GO" id="GO:0016757">
    <property type="term" value="F:glycosyltransferase activity"/>
    <property type="evidence" value="ECO:0007669"/>
    <property type="project" value="InterPro"/>
</dbReference>
<gene>
    <name evidence="3" type="ORF">SKTS_32390</name>
</gene>
<dbReference type="AlphaFoldDB" id="A0A6F8VEW2"/>
<evidence type="ECO:0000259" key="1">
    <source>
        <dbReference type="Pfam" id="PF00534"/>
    </source>
</evidence>
<dbReference type="Gene3D" id="3.40.50.2000">
    <property type="entry name" value="Glycogen Phosphorylase B"/>
    <property type="match status" value="2"/>
</dbReference>